<evidence type="ECO:0000313" key="2">
    <source>
        <dbReference type="EMBL" id="OMJ68947.1"/>
    </source>
</evidence>
<dbReference type="AlphaFoldDB" id="A0A1R2AWR4"/>
<accession>A0A1R2AWR4</accession>
<feature type="domain" description="Protein kinase" evidence="1">
    <location>
        <begin position="1"/>
        <end position="109"/>
    </location>
</feature>
<dbReference type="OrthoDB" id="541276at2759"/>
<comment type="caution">
    <text evidence="2">The sequence shown here is derived from an EMBL/GenBank/DDBJ whole genome shotgun (WGS) entry which is preliminary data.</text>
</comment>
<dbReference type="SUPFAM" id="SSF56112">
    <property type="entry name" value="Protein kinase-like (PK-like)"/>
    <property type="match status" value="1"/>
</dbReference>
<proteinExistence type="predicted"/>
<dbReference type="Gene3D" id="1.10.510.10">
    <property type="entry name" value="Transferase(Phosphotransferase) domain 1"/>
    <property type="match status" value="1"/>
</dbReference>
<dbReference type="Pfam" id="PF00069">
    <property type="entry name" value="Pkinase"/>
    <property type="match status" value="1"/>
</dbReference>
<gene>
    <name evidence="2" type="ORF">SteCoe_33465</name>
</gene>
<dbReference type="Proteomes" id="UP000187209">
    <property type="component" value="Unassembled WGS sequence"/>
</dbReference>
<reference evidence="2 3" key="1">
    <citation type="submission" date="2016-11" db="EMBL/GenBank/DDBJ databases">
        <title>The macronuclear genome of Stentor coeruleus: a giant cell with tiny introns.</title>
        <authorList>
            <person name="Slabodnick M."/>
            <person name="Ruby J.G."/>
            <person name="Reiff S.B."/>
            <person name="Swart E.C."/>
            <person name="Gosai S."/>
            <person name="Prabakaran S."/>
            <person name="Witkowska E."/>
            <person name="Larue G.E."/>
            <person name="Fisher S."/>
            <person name="Freeman R.M."/>
            <person name="Gunawardena J."/>
            <person name="Chu W."/>
            <person name="Stover N.A."/>
            <person name="Gregory B.D."/>
            <person name="Nowacki M."/>
            <person name="Derisi J."/>
            <person name="Roy S.W."/>
            <person name="Marshall W.F."/>
            <person name="Sood P."/>
        </authorList>
    </citation>
    <scope>NUCLEOTIDE SEQUENCE [LARGE SCALE GENOMIC DNA]</scope>
    <source>
        <strain evidence="2">WM001</strain>
    </source>
</reference>
<dbReference type="EMBL" id="MPUH01001260">
    <property type="protein sequence ID" value="OMJ68947.1"/>
    <property type="molecule type" value="Genomic_DNA"/>
</dbReference>
<evidence type="ECO:0000313" key="3">
    <source>
        <dbReference type="Proteomes" id="UP000187209"/>
    </source>
</evidence>
<dbReference type="InterPro" id="IPR000719">
    <property type="entry name" value="Prot_kinase_dom"/>
</dbReference>
<dbReference type="PROSITE" id="PS50011">
    <property type="entry name" value="PROTEIN_KINASE_DOM"/>
    <property type="match status" value="1"/>
</dbReference>
<dbReference type="InterPro" id="IPR011009">
    <property type="entry name" value="Kinase-like_dom_sf"/>
</dbReference>
<evidence type="ECO:0000259" key="1">
    <source>
        <dbReference type="PROSITE" id="PS50011"/>
    </source>
</evidence>
<dbReference type="GO" id="GO:0004672">
    <property type="term" value="F:protein kinase activity"/>
    <property type="evidence" value="ECO:0007669"/>
    <property type="project" value="InterPro"/>
</dbReference>
<dbReference type="GO" id="GO:0005524">
    <property type="term" value="F:ATP binding"/>
    <property type="evidence" value="ECO:0007669"/>
    <property type="project" value="InterPro"/>
</dbReference>
<keyword evidence="3" id="KW-1185">Reference proteome</keyword>
<sequence>MQWVDKSLKDFINSLINTSISLEENEIKSIFISLLNSFNILHKNSIFHLDIKPENILKDDKALYAINFDAAVLDKKNATLVTRTESGTYVEAWGYADPDIHQLLKLRKS</sequence>
<protein>
    <recommendedName>
        <fullName evidence="1">Protein kinase domain-containing protein</fullName>
    </recommendedName>
</protein>
<organism evidence="2 3">
    <name type="scientific">Stentor coeruleus</name>
    <dbReference type="NCBI Taxonomy" id="5963"/>
    <lineage>
        <taxon>Eukaryota</taxon>
        <taxon>Sar</taxon>
        <taxon>Alveolata</taxon>
        <taxon>Ciliophora</taxon>
        <taxon>Postciliodesmatophora</taxon>
        <taxon>Heterotrichea</taxon>
        <taxon>Heterotrichida</taxon>
        <taxon>Stentoridae</taxon>
        <taxon>Stentor</taxon>
    </lineage>
</organism>
<name>A0A1R2AWR4_9CILI</name>